<sequence>MSKKIAVLVTNLFEDSEYTSPVQALEEAGHTTVSIEHKAGNVVKGKKGEAEVIIDKGIDEVNPEDFDALLIPGGFSPDSLRKHESFLEFVRHFDTEQKPIFTICHGPQLMINAEVVKGKKMTSVSQVAIDLKNAGANWEDSALVIDESGLITSRTPEDLPVFNKAIVKALEK</sequence>
<feature type="domain" description="DJ-1/PfpI" evidence="2">
    <location>
        <begin position="3"/>
        <end position="168"/>
    </location>
</feature>
<dbReference type="InterPro" id="IPR029062">
    <property type="entry name" value="Class_I_gatase-like"/>
</dbReference>
<dbReference type="KEGG" id="jpo:G7058_10545"/>
<dbReference type="GeneID" id="94553724"/>
<dbReference type="GO" id="GO:0016740">
    <property type="term" value="F:transferase activity"/>
    <property type="evidence" value="ECO:0007669"/>
    <property type="project" value="UniProtKB-KW"/>
</dbReference>
<reference evidence="3 4" key="1">
    <citation type="journal article" date="2017" name="Int. J. Syst. Evol. Microbiol.">
        <title>Jeotgalibaca porci sp. nov. and Jeotgalibaca arthritidis sp. nov., isolated from pigs, and emended description of the genus Jeotgalibaca.</title>
        <authorList>
            <person name="Zamora L."/>
            <person name="Perez-Sancho M."/>
            <person name="Dominguez L."/>
            <person name="Fernandez-Garayzabal J.F."/>
            <person name="Vela A.I."/>
        </authorList>
    </citation>
    <scope>NUCLEOTIDE SEQUENCE [LARGE SCALE GENOMIC DNA]</scope>
    <source>
        <strain evidence="3 4">CCUG 69148</strain>
    </source>
</reference>
<evidence type="ECO:0000313" key="4">
    <source>
        <dbReference type="Proteomes" id="UP000501830"/>
    </source>
</evidence>
<accession>A0A6G7WJK8</accession>
<gene>
    <name evidence="3" type="ORF">G7058_10545</name>
</gene>
<dbReference type="RefSeq" id="WP_166063475.1">
    <property type="nucleotide sequence ID" value="NZ_CP049889.1"/>
</dbReference>
<evidence type="ECO:0000256" key="1">
    <source>
        <dbReference type="ARBA" id="ARBA00008542"/>
    </source>
</evidence>
<dbReference type="PROSITE" id="PS51276">
    <property type="entry name" value="PEPTIDASE_C56_PFPI"/>
    <property type="match status" value="1"/>
</dbReference>
<name>A0A6G7WJK8_9LACT</name>
<dbReference type="SUPFAM" id="SSF52317">
    <property type="entry name" value="Class I glutamine amidotransferase-like"/>
    <property type="match status" value="1"/>
</dbReference>
<dbReference type="Pfam" id="PF01965">
    <property type="entry name" value="DJ-1_PfpI"/>
    <property type="match status" value="1"/>
</dbReference>
<keyword evidence="3" id="KW-0808">Transferase</keyword>
<comment type="similarity">
    <text evidence="1">Belongs to the peptidase C56 family.</text>
</comment>
<proteinExistence type="inferred from homology"/>
<dbReference type="Gene3D" id="3.40.50.880">
    <property type="match status" value="1"/>
</dbReference>
<evidence type="ECO:0000259" key="2">
    <source>
        <dbReference type="Pfam" id="PF01965"/>
    </source>
</evidence>
<keyword evidence="4" id="KW-1185">Reference proteome</keyword>
<organism evidence="3 4">
    <name type="scientific">Jeotgalibaca porci</name>
    <dbReference type="NCBI Taxonomy" id="1868793"/>
    <lineage>
        <taxon>Bacteria</taxon>
        <taxon>Bacillati</taxon>
        <taxon>Bacillota</taxon>
        <taxon>Bacilli</taxon>
        <taxon>Lactobacillales</taxon>
        <taxon>Carnobacteriaceae</taxon>
        <taxon>Jeotgalibaca</taxon>
    </lineage>
</organism>
<dbReference type="Proteomes" id="UP000501830">
    <property type="component" value="Chromosome"/>
</dbReference>
<keyword evidence="3" id="KW-0315">Glutamine amidotransferase</keyword>
<dbReference type="AlphaFoldDB" id="A0A6G7WJK8"/>
<dbReference type="PANTHER" id="PTHR42733:SF2">
    <property type="entry name" value="DJ-1_THIJ_PFPI FAMILY PROTEIN"/>
    <property type="match status" value="1"/>
</dbReference>
<dbReference type="CDD" id="cd03134">
    <property type="entry name" value="GATase1_PfpI_like"/>
    <property type="match status" value="1"/>
</dbReference>
<dbReference type="EMBL" id="CP049889">
    <property type="protein sequence ID" value="QIK52446.1"/>
    <property type="molecule type" value="Genomic_DNA"/>
</dbReference>
<evidence type="ECO:0000313" key="3">
    <source>
        <dbReference type="EMBL" id="QIK52446.1"/>
    </source>
</evidence>
<dbReference type="InterPro" id="IPR002818">
    <property type="entry name" value="DJ-1/PfpI"/>
</dbReference>
<dbReference type="PANTHER" id="PTHR42733">
    <property type="entry name" value="DJ-1 PROTEIN"/>
    <property type="match status" value="1"/>
</dbReference>
<dbReference type="InterPro" id="IPR006286">
    <property type="entry name" value="C56_PfpI-like"/>
</dbReference>
<protein>
    <submittedName>
        <fullName evidence="3">Type 1 glutamine amidotransferase</fullName>
    </submittedName>
</protein>
<dbReference type="NCBIfam" id="TIGR01382">
    <property type="entry name" value="PfpI"/>
    <property type="match status" value="1"/>
</dbReference>